<dbReference type="Proteomes" id="UP000308181">
    <property type="component" value="Unassembled WGS sequence"/>
</dbReference>
<gene>
    <name evidence="1" type="ORF">FA046_06565</name>
</gene>
<comment type="caution">
    <text evidence="1">The sequence shown here is derived from an EMBL/GenBank/DDBJ whole genome shotgun (WGS) entry which is preliminary data.</text>
</comment>
<accession>A0A4U1C158</accession>
<evidence type="ECO:0000313" key="2">
    <source>
        <dbReference type="Proteomes" id="UP000308181"/>
    </source>
</evidence>
<dbReference type="AlphaFoldDB" id="A0A4U1C158"/>
<organism evidence="1 2">
    <name type="scientific">Pedobacter cryophilus</name>
    <dbReference type="NCBI Taxonomy" id="2571271"/>
    <lineage>
        <taxon>Bacteria</taxon>
        <taxon>Pseudomonadati</taxon>
        <taxon>Bacteroidota</taxon>
        <taxon>Sphingobacteriia</taxon>
        <taxon>Sphingobacteriales</taxon>
        <taxon>Sphingobacteriaceae</taxon>
        <taxon>Pedobacter</taxon>
    </lineage>
</organism>
<keyword evidence="2" id="KW-1185">Reference proteome</keyword>
<name>A0A4U1C158_9SPHI</name>
<dbReference type="RefSeq" id="WP_136825589.1">
    <property type="nucleotide sequence ID" value="NZ_SWBP01000002.1"/>
</dbReference>
<proteinExistence type="predicted"/>
<dbReference type="Pfam" id="PF11150">
    <property type="entry name" value="DUF2927"/>
    <property type="match status" value="1"/>
</dbReference>
<dbReference type="EMBL" id="SWBP01000002">
    <property type="protein sequence ID" value="TKB98775.1"/>
    <property type="molecule type" value="Genomic_DNA"/>
</dbReference>
<evidence type="ECO:0000313" key="1">
    <source>
        <dbReference type="EMBL" id="TKB98775.1"/>
    </source>
</evidence>
<protein>
    <recommendedName>
        <fullName evidence="3">Peptidase metallopeptidase domain-containing protein</fullName>
    </recommendedName>
</protein>
<dbReference type="InterPro" id="IPR021323">
    <property type="entry name" value="DUF2927"/>
</dbReference>
<dbReference type="OrthoDB" id="9823520at2"/>
<evidence type="ECO:0008006" key="3">
    <source>
        <dbReference type="Google" id="ProtNLM"/>
    </source>
</evidence>
<reference evidence="1 2" key="1">
    <citation type="submission" date="2019-04" db="EMBL/GenBank/DDBJ databases">
        <title>Pedobacter sp. AR-3-17 sp. nov., isolated from Arctic soil.</title>
        <authorList>
            <person name="Dahal R.H."/>
            <person name="Kim D.-U."/>
        </authorList>
    </citation>
    <scope>NUCLEOTIDE SEQUENCE [LARGE SCALE GENOMIC DNA]</scope>
    <source>
        <strain evidence="1 2">AR-3-17</strain>
    </source>
</reference>
<sequence>MAYNLIAILIYSFLFSTNRSEIPSNSFYDKEVVHYFGETAFYKNAWLSRWEKPILVECTGKYSSVDYDKVLQLIDEIRPELGNIPIQLVKSNGNFVVHFEDNLSNFEHNIAFKNDKVPFGFMRPTLNKRHEFLKADLYIHPSLVNQKKYEVLRHEFCHALGLMSHSYKVFSSENLLGKTIFSDEKAYEKSLTAQKIPILDKMAIQFLYNRVLSLNYSKKEFEVDYLKN</sequence>